<feature type="transmembrane region" description="Helical" evidence="8">
    <location>
        <begin position="272"/>
        <end position="292"/>
    </location>
</feature>
<accession>A0A9P6X5Y0</accession>
<dbReference type="PANTHER" id="PTHR31595:SF57">
    <property type="entry name" value="OS04G0481900 PROTEIN"/>
    <property type="match status" value="1"/>
</dbReference>
<keyword evidence="6 8" id="KW-1133">Transmembrane helix</keyword>
<comment type="subcellular location">
    <subcellularLocation>
        <location evidence="1">Membrane</location>
        <topology evidence="1">Multi-pass membrane protein</topology>
    </subcellularLocation>
</comment>
<dbReference type="EMBL" id="JAANQT010001215">
    <property type="protein sequence ID" value="KAG1306064.1"/>
    <property type="molecule type" value="Genomic_DNA"/>
</dbReference>
<evidence type="ECO:0000256" key="2">
    <source>
        <dbReference type="ARBA" id="ARBA00005179"/>
    </source>
</evidence>
<evidence type="ECO:0000256" key="5">
    <source>
        <dbReference type="ARBA" id="ARBA00022692"/>
    </source>
</evidence>
<keyword evidence="7 8" id="KW-0472">Membrane</keyword>
<evidence type="ECO:0000313" key="11">
    <source>
        <dbReference type="Proteomes" id="UP000716291"/>
    </source>
</evidence>
<gene>
    <name evidence="10" type="ORF">G6F64_007880</name>
</gene>
<feature type="domain" description="Wax synthase" evidence="9">
    <location>
        <begin position="188"/>
        <end position="273"/>
    </location>
</feature>
<dbReference type="Pfam" id="PF13813">
    <property type="entry name" value="MBOAT_2"/>
    <property type="match status" value="1"/>
</dbReference>
<evidence type="ECO:0000256" key="4">
    <source>
        <dbReference type="ARBA" id="ARBA00022679"/>
    </source>
</evidence>
<comment type="pathway">
    <text evidence="2">Secondary metabolite biosynthesis.</text>
</comment>
<evidence type="ECO:0000256" key="8">
    <source>
        <dbReference type="SAM" id="Phobius"/>
    </source>
</evidence>
<dbReference type="GO" id="GO:0006629">
    <property type="term" value="P:lipid metabolic process"/>
    <property type="evidence" value="ECO:0007669"/>
    <property type="project" value="InterPro"/>
</dbReference>
<feature type="transmembrane region" description="Helical" evidence="8">
    <location>
        <begin position="98"/>
        <end position="119"/>
    </location>
</feature>
<evidence type="ECO:0000256" key="3">
    <source>
        <dbReference type="ARBA" id="ARBA00007282"/>
    </source>
</evidence>
<dbReference type="Proteomes" id="UP000716291">
    <property type="component" value="Unassembled WGS sequence"/>
</dbReference>
<dbReference type="InterPro" id="IPR044851">
    <property type="entry name" value="Wax_synthase"/>
</dbReference>
<feature type="transmembrane region" description="Helical" evidence="8">
    <location>
        <begin position="304"/>
        <end position="322"/>
    </location>
</feature>
<keyword evidence="5 8" id="KW-0812">Transmembrane</keyword>
<dbReference type="PANTHER" id="PTHR31595">
    <property type="entry name" value="LONG-CHAIN-ALCOHOL O-FATTY-ACYLTRANSFERASE 3-RELATED"/>
    <property type="match status" value="1"/>
</dbReference>
<evidence type="ECO:0000259" key="9">
    <source>
        <dbReference type="Pfam" id="PF13813"/>
    </source>
</evidence>
<evidence type="ECO:0000256" key="7">
    <source>
        <dbReference type="ARBA" id="ARBA00023136"/>
    </source>
</evidence>
<proteinExistence type="inferred from homology"/>
<keyword evidence="4" id="KW-0808">Transferase</keyword>
<evidence type="ECO:0000256" key="6">
    <source>
        <dbReference type="ARBA" id="ARBA00022989"/>
    </source>
</evidence>
<sequence>MEERRQCPFAITLTSWRRRPTIKNKDVEEENTGNQSNASHTNISLISFIIAGVKHVLIADIAEISLHLYDINLPIHVFSAIVHKFFGYLGFSVTNTGFSLSLGNMLISTLICVIFSVYLQMQIQITYDSAMIIFSSMYKLFAILEKWQLNYILKENYTKDIEKSKALLKRVHKIRAVKTYFEETIYMPPAFNEPWSAHSLRDFWGRRWHTYYNECFYRLGYQPVRLLVKLVSGCKPPRWLPALSVFVMSGLMHEYFLYVATGPTMYFHGSPLPTGFFQFLFFVCQVVFVSIGDKYFKEGPLGRLFAIISMFITCHLFVVPYFESGYMHMPQFSFYRVAVNIYRGNPSLLDSVFK</sequence>
<feature type="transmembrane region" description="Helical" evidence="8">
    <location>
        <begin position="239"/>
        <end position="260"/>
    </location>
</feature>
<dbReference type="GO" id="GO:0008374">
    <property type="term" value="F:O-acyltransferase activity"/>
    <property type="evidence" value="ECO:0007669"/>
    <property type="project" value="InterPro"/>
</dbReference>
<comment type="caution">
    <text evidence="10">The sequence shown here is derived from an EMBL/GenBank/DDBJ whole genome shotgun (WGS) entry which is preliminary data.</text>
</comment>
<organism evidence="10 11">
    <name type="scientific">Rhizopus oryzae</name>
    <name type="common">Mucormycosis agent</name>
    <name type="synonym">Rhizopus arrhizus var. delemar</name>
    <dbReference type="NCBI Taxonomy" id="64495"/>
    <lineage>
        <taxon>Eukaryota</taxon>
        <taxon>Fungi</taxon>
        <taxon>Fungi incertae sedis</taxon>
        <taxon>Mucoromycota</taxon>
        <taxon>Mucoromycotina</taxon>
        <taxon>Mucoromycetes</taxon>
        <taxon>Mucorales</taxon>
        <taxon>Mucorineae</taxon>
        <taxon>Rhizopodaceae</taxon>
        <taxon>Rhizopus</taxon>
    </lineage>
</organism>
<dbReference type="GO" id="GO:0016020">
    <property type="term" value="C:membrane"/>
    <property type="evidence" value="ECO:0007669"/>
    <property type="project" value="UniProtKB-SubCell"/>
</dbReference>
<dbReference type="AlphaFoldDB" id="A0A9P6X5Y0"/>
<keyword evidence="11" id="KW-1185">Reference proteome</keyword>
<reference evidence="10" key="1">
    <citation type="journal article" date="2020" name="Microb. Genom.">
        <title>Genetic diversity of clinical and environmental Mucorales isolates obtained from an investigation of mucormycosis cases among solid organ transplant recipients.</title>
        <authorList>
            <person name="Nguyen M.H."/>
            <person name="Kaul D."/>
            <person name="Muto C."/>
            <person name="Cheng S.J."/>
            <person name="Richter R.A."/>
            <person name="Bruno V.M."/>
            <person name="Liu G."/>
            <person name="Beyhan S."/>
            <person name="Sundermann A.J."/>
            <person name="Mounaud S."/>
            <person name="Pasculle A.W."/>
            <person name="Nierman W.C."/>
            <person name="Driscoll E."/>
            <person name="Cumbie R."/>
            <person name="Clancy C.J."/>
            <person name="Dupont C.L."/>
        </authorList>
    </citation>
    <scope>NUCLEOTIDE SEQUENCE</scope>
    <source>
        <strain evidence="10">GL11</strain>
    </source>
</reference>
<evidence type="ECO:0000256" key="1">
    <source>
        <dbReference type="ARBA" id="ARBA00004141"/>
    </source>
</evidence>
<name>A0A9P6X5Y0_RHIOR</name>
<dbReference type="OrthoDB" id="1077582at2759"/>
<comment type="similarity">
    <text evidence="3">Belongs to the wax synthase family.</text>
</comment>
<dbReference type="InterPro" id="IPR032805">
    <property type="entry name" value="Wax_synthase_dom"/>
</dbReference>
<evidence type="ECO:0000313" key="10">
    <source>
        <dbReference type="EMBL" id="KAG1306064.1"/>
    </source>
</evidence>
<protein>
    <recommendedName>
        <fullName evidence="9">Wax synthase domain-containing protein</fullName>
    </recommendedName>
</protein>